<comment type="caution">
    <text evidence="2">The sequence shown here is derived from an EMBL/GenBank/DDBJ whole genome shotgun (WGS) entry which is preliminary data.</text>
</comment>
<feature type="region of interest" description="Disordered" evidence="1">
    <location>
        <begin position="107"/>
        <end position="127"/>
    </location>
</feature>
<organism evidence="2 3">
    <name type="scientific">Pleurodeles waltl</name>
    <name type="common">Iberian ribbed newt</name>
    <dbReference type="NCBI Taxonomy" id="8319"/>
    <lineage>
        <taxon>Eukaryota</taxon>
        <taxon>Metazoa</taxon>
        <taxon>Chordata</taxon>
        <taxon>Craniata</taxon>
        <taxon>Vertebrata</taxon>
        <taxon>Euteleostomi</taxon>
        <taxon>Amphibia</taxon>
        <taxon>Batrachia</taxon>
        <taxon>Caudata</taxon>
        <taxon>Salamandroidea</taxon>
        <taxon>Salamandridae</taxon>
        <taxon>Pleurodelinae</taxon>
        <taxon>Pleurodeles</taxon>
    </lineage>
</organism>
<evidence type="ECO:0000313" key="2">
    <source>
        <dbReference type="EMBL" id="KAJ1158829.1"/>
    </source>
</evidence>
<keyword evidence="3" id="KW-1185">Reference proteome</keyword>
<evidence type="ECO:0000313" key="3">
    <source>
        <dbReference type="Proteomes" id="UP001066276"/>
    </source>
</evidence>
<proteinExistence type="predicted"/>
<name>A0AAV7S2T2_PLEWA</name>
<dbReference type="EMBL" id="JANPWB010000009">
    <property type="protein sequence ID" value="KAJ1158829.1"/>
    <property type="molecule type" value="Genomic_DNA"/>
</dbReference>
<protein>
    <submittedName>
        <fullName evidence="2">Uncharacterized protein</fullName>
    </submittedName>
</protein>
<dbReference type="AlphaFoldDB" id="A0AAV7S2T2"/>
<evidence type="ECO:0000256" key="1">
    <source>
        <dbReference type="SAM" id="MobiDB-lite"/>
    </source>
</evidence>
<gene>
    <name evidence="2" type="ORF">NDU88_011502</name>
</gene>
<sequence>MGPFLCAAGPPPVPQRNLAVSGCPLGLCTRPRLLRGHRVLCPQTSAPRPSLSGTCSPLRGCRFSSAWRPQSHRFFFFRRGRRSNVPQTAIIPVPFSTRFRSTNSLLLSPPAPAGPRSGWTRPGLRVSASPSQLESGRHFVLDSTGYEVTTGAVLIRFFTSVCSPRRRESTGSLEMVPLTLQIVAYSGG</sequence>
<reference evidence="2" key="1">
    <citation type="journal article" date="2022" name="bioRxiv">
        <title>Sequencing and chromosome-scale assembly of the giantPleurodeles waltlgenome.</title>
        <authorList>
            <person name="Brown T."/>
            <person name="Elewa A."/>
            <person name="Iarovenko S."/>
            <person name="Subramanian E."/>
            <person name="Araus A.J."/>
            <person name="Petzold A."/>
            <person name="Susuki M."/>
            <person name="Suzuki K.-i.T."/>
            <person name="Hayashi T."/>
            <person name="Toyoda A."/>
            <person name="Oliveira C."/>
            <person name="Osipova E."/>
            <person name="Leigh N.D."/>
            <person name="Simon A."/>
            <person name="Yun M.H."/>
        </authorList>
    </citation>
    <scope>NUCLEOTIDE SEQUENCE</scope>
    <source>
        <strain evidence="2">20211129_DDA</strain>
        <tissue evidence="2">Liver</tissue>
    </source>
</reference>
<dbReference type="Proteomes" id="UP001066276">
    <property type="component" value="Chromosome 5"/>
</dbReference>
<accession>A0AAV7S2T2</accession>